<evidence type="ECO:0000256" key="1">
    <source>
        <dbReference type="ARBA" id="ARBA00001968"/>
    </source>
</evidence>
<reference evidence="8 9" key="1">
    <citation type="submission" date="2016-06" db="EMBL/GenBank/DDBJ databases">
        <authorList>
            <person name="Kjaerup R.B."/>
            <person name="Dalgaard T.S."/>
            <person name="Juul-Madsen H.R."/>
        </authorList>
    </citation>
    <scope>NUCLEOTIDE SEQUENCE [LARGE SCALE GENOMIC DNA]</scope>
    <source>
        <strain evidence="8 9">1S159</strain>
    </source>
</reference>
<protein>
    <submittedName>
        <fullName evidence="8">DNA ligase</fullName>
    </submittedName>
</protein>
<evidence type="ECO:0000313" key="9">
    <source>
        <dbReference type="Proteomes" id="UP000093523"/>
    </source>
</evidence>
<dbReference type="GO" id="GO:0005524">
    <property type="term" value="F:ATP binding"/>
    <property type="evidence" value="ECO:0007669"/>
    <property type="project" value="InterPro"/>
</dbReference>
<dbReference type="Gene3D" id="2.40.50.140">
    <property type="entry name" value="Nucleic acid-binding proteins"/>
    <property type="match status" value="1"/>
</dbReference>
<evidence type="ECO:0000313" key="8">
    <source>
        <dbReference type="EMBL" id="OCH21636.1"/>
    </source>
</evidence>
<keyword evidence="5" id="KW-0234">DNA repair</keyword>
<dbReference type="PROSITE" id="PS50160">
    <property type="entry name" value="DNA_LIGASE_A3"/>
    <property type="match status" value="1"/>
</dbReference>
<dbReference type="InterPro" id="IPR012310">
    <property type="entry name" value="DNA_ligase_ATP-dep_cent"/>
</dbReference>
<proteinExistence type="predicted"/>
<dbReference type="GO" id="GO:0003910">
    <property type="term" value="F:DNA ligase (ATP) activity"/>
    <property type="evidence" value="ECO:0007669"/>
    <property type="project" value="UniProtKB-EC"/>
</dbReference>
<evidence type="ECO:0000256" key="5">
    <source>
        <dbReference type="ARBA" id="ARBA00023204"/>
    </source>
</evidence>
<dbReference type="Gene3D" id="3.30.470.30">
    <property type="entry name" value="DNA ligase/mRNA capping enzyme"/>
    <property type="match status" value="1"/>
</dbReference>
<accession>A0A1B9NZV1</accession>
<evidence type="ECO:0000259" key="7">
    <source>
        <dbReference type="PROSITE" id="PS50160"/>
    </source>
</evidence>
<evidence type="ECO:0000256" key="3">
    <source>
        <dbReference type="ARBA" id="ARBA00022705"/>
    </source>
</evidence>
<dbReference type="CDD" id="cd07896">
    <property type="entry name" value="Adenylation_kDNA_ligase_like"/>
    <property type="match status" value="1"/>
</dbReference>
<dbReference type="PANTHER" id="PTHR47810:SF1">
    <property type="entry name" value="DNA LIGASE B"/>
    <property type="match status" value="1"/>
</dbReference>
<evidence type="ECO:0000256" key="4">
    <source>
        <dbReference type="ARBA" id="ARBA00022763"/>
    </source>
</evidence>
<dbReference type="GO" id="GO:0006310">
    <property type="term" value="P:DNA recombination"/>
    <property type="evidence" value="ECO:0007669"/>
    <property type="project" value="InterPro"/>
</dbReference>
<dbReference type="InterPro" id="IPR050326">
    <property type="entry name" value="NAD_dep_DNA_ligaseB"/>
</dbReference>
<dbReference type="NCBIfam" id="NF006592">
    <property type="entry name" value="PRK09125.1"/>
    <property type="match status" value="1"/>
</dbReference>
<keyword evidence="4" id="KW-0227">DNA damage</keyword>
<comment type="cofactor">
    <cofactor evidence="1">
        <name>a divalent metal cation</name>
        <dbReference type="ChEBI" id="CHEBI:60240"/>
    </cofactor>
</comment>
<dbReference type="STRING" id="688.A6E04_07150"/>
<comment type="caution">
    <text evidence="8">The sequence shown here is derived from an EMBL/GenBank/DDBJ whole genome shotgun (WGS) entry which is preliminary data.</text>
</comment>
<dbReference type="CDD" id="cd08041">
    <property type="entry name" value="OBF_kDNA_ligase_like"/>
    <property type="match status" value="1"/>
</dbReference>
<dbReference type="Gene3D" id="3.30.1490.70">
    <property type="match status" value="1"/>
</dbReference>
<dbReference type="RefSeq" id="WP_065610223.1">
    <property type="nucleotide sequence ID" value="NZ_CAWMPN010000008.1"/>
</dbReference>
<sequence>MKVSTLSTLIGIGLFSAPVLSFDKSNTVPVSVLLATSYEEGIEVDKYWVSEKLDGIRAYWTGSELLTRKGHKIMAPDWFIAPLPKHAIDGELWAGRGGFQQVASTVLDSQPDDELWAEITFMMFDIPHSIGMFPQRYSDLSLLVQGLATPHLKLVEHHPISSEDDLLKSLEEMAVNKGEGLMLRKLDSIYRAGRSDDLIKLKKHYDDEAIIVGYTDGKGKFEGMVGALILQMPNGQEFKIGSGLSNEVRENPPILGQQVTYRYNGFTDSGIPKFARYIAVREKY</sequence>
<keyword evidence="2 8" id="KW-0436">Ligase</keyword>
<dbReference type="AlphaFoldDB" id="A0A1B9NZV1"/>
<dbReference type="SUPFAM" id="SSF50249">
    <property type="entry name" value="Nucleic acid-binding proteins"/>
    <property type="match status" value="1"/>
</dbReference>
<dbReference type="InterPro" id="IPR029319">
    <property type="entry name" value="DNA_ligase_OB"/>
</dbReference>
<feature type="domain" description="ATP-dependent DNA ligase family profile" evidence="7">
    <location>
        <begin position="135"/>
        <end position="234"/>
    </location>
</feature>
<dbReference type="GO" id="GO:0006260">
    <property type="term" value="P:DNA replication"/>
    <property type="evidence" value="ECO:0007669"/>
    <property type="project" value="UniProtKB-KW"/>
</dbReference>
<keyword evidence="3" id="KW-0235">DNA replication</keyword>
<gene>
    <name evidence="8" type="ORF">A6E04_07150</name>
</gene>
<dbReference type="GO" id="GO:0006281">
    <property type="term" value="P:DNA repair"/>
    <property type="evidence" value="ECO:0007669"/>
    <property type="project" value="UniProtKB-KW"/>
</dbReference>
<dbReference type="OrthoDB" id="9782700at2"/>
<dbReference type="PANTHER" id="PTHR47810">
    <property type="entry name" value="DNA LIGASE"/>
    <property type="match status" value="1"/>
</dbReference>
<comment type="catalytic activity">
    <reaction evidence="6">
        <text>ATP + (deoxyribonucleotide)n-3'-hydroxyl + 5'-phospho-(deoxyribonucleotide)m = (deoxyribonucleotide)n+m + AMP + diphosphate.</text>
        <dbReference type="EC" id="6.5.1.1"/>
    </reaction>
</comment>
<name>A0A1B9NZV1_ALILO</name>
<dbReference type="Proteomes" id="UP000093523">
    <property type="component" value="Unassembled WGS sequence"/>
</dbReference>
<dbReference type="SUPFAM" id="SSF56091">
    <property type="entry name" value="DNA ligase/mRNA capping enzyme, catalytic domain"/>
    <property type="match status" value="1"/>
</dbReference>
<dbReference type="Pfam" id="PF01068">
    <property type="entry name" value="DNA_ligase_A_M"/>
    <property type="match status" value="1"/>
</dbReference>
<evidence type="ECO:0000256" key="6">
    <source>
        <dbReference type="ARBA" id="ARBA00034003"/>
    </source>
</evidence>
<dbReference type="InterPro" id="IPR012340">
    <property type="entry name" value="NA-bd_OB-fold"/>
</dbReference>
<dbReference type="Pfam" id="PF14743">
    <property type="entry name" value="DNA_ligase_OB_2"/>
    <property type="match status" value="1"/>
</dbReference>
<evidence type="ECO:0000256" key="2">
    <source>
        <dbReference type="ARBA" id="ARBA00022598"/>
    </source>
</evidence>
<organism evidence="8 9">
    <name type="scientific">Aliivibrio logei</name>
    <name type="common">Vibrio logei</name>
    <dbReference type="NCBI Taxonomy" id="688"/>
    <lineage>
        <taxon>Bacteria</taxon>
        <taxon>Pseudomonadati</taxon>
        <taxon>Pseudomonadota</taxon>
        <taxon>Gammaproteobacteria</taxon>
        <taxon>Vibrionales</taxon>
        <taxon>Vibrionaceae</taxon>
        <taxon>Aliivibrio</taxon>
    </lineage>
</organism>
<dbReference type="EMBL" id="MAJU01000008">
    <property type="protein sequence ID" value="OCH21636.1"/>
    <property type="molecule type" value="Genomic_DNA"/>
</dbReference>